<reference evidence="1 2" key="1">
    <citation type="submission" date="2018-08" db="EMBL/GenBank/DDBJ databases">
        <title>Recombination of ecologically and evolutionarily significant loci maintains genetic cohesion in the Pseudomonas syringae species complex.</title>
        <authorList>
            <person name="Dillon M."/>
            <person name="Thakur S."/>
            <person name="Almeida R.N.D."/>
            <person name="Weir B.S."/>
            <person name="Guttman D.S."/>
        </authorList>
    </citation>
    <scope>NUCLEOTIDE SEQUENCE [LARGE SCALE GENOMIC DNA]</scope>
    <source>
        <strain evidence="1 2">ICMP 14479</strain>
    </source>
</reference>
<dbReference type="RefSeq" id="WP_141562566.1">
    <property type="nucleotide sequence ID" value="NZ_NBAO01000065.1"/>
</dbReference>
<protein>
    <submittedName>
        <fullName evidence="1">Uncharacterized protein</fullName>
    </submittedName>
</protein>
<dbReference type="EMBL" id="RBUA01000587">
    <property type="protein sequence ID" value="RMU58246.1"/>
    <property type="molecule type" value="Genomic_DNA"/>
</dbReference>
<evidence type="ECO:0000313" key="2">
    <source>
        <dbReference type="Proteomes" id="UP000280395"/>
    </source>
</evidence>
<sequence>MTRTDAAVFLLELFAITPSYSACTAYETVETALLSAPQHPVFIGRNLTLKSFNHLQTVLKNESSDKLLL</sequence>
<accession>A0A3M5VJA6</accession>
<comment type="caution">
    <text evidence="1">The sequence shown here is derived from an EMBL/GenBank/DDBJ whole genome shotgun (WGS) entry which is preliminary data.</text>
</comment>
<proteinExistence type="predicted"/>
<name>A0A3M5VJA6_PSESX</name>
<evidence type="ECO:0000313" key="1">
    <source>
        <dbReference type="EMBL" id="RMU58246.1"/>
    </source>
</evidence>
<organism evidence="1 2">
    <name type="scientific">Pseudomonas syringae pv. avii</name>
    <dbReference type="NCBI Taxonomy" id="663959"/>
    <lineage>
        <taxon>Bacteria</taxon>
        <taxon>Pseudomonadati</taxon>
        <taxon>Pseudomonadota</taxon>
        <taxon>Gammaproteobacteria</taxon>
        <taxon>Pseudomonadales</taxon>
        <taxon>Pseudomonadaceae</taxon>
        <taxon>Pseudomonas</taxon>
        <taxon>Pseudomonas syringae</taxon>
    </lineage>
</organism>
<gene>
    <name evidence="1" type="ORF">ALP29_200921</name>
</gene>
<dbReference type="Proteomes" id="UP000280395">
    <property type="component" value="Unassembled WGS sequence"/>
</dbReference>
<dbReference type="AlphaFoldDB" id="A0A3M5VJA6"/>